<feature type="region of interest" description="Disordered" evidence="1">
    <location>
        <begin position="1"/>
        <end position="145"/>
    </location>
</feature>
<organism evidence="2 3">
    <name type="scientific">Cryptococcus depauperatus CBS 7841</name>
    <dbReference type="NCBI Taxonomy" id="1295531"/>
    <lineage>
        <taxon>Eukaryota</taxon>
        <taxon>Fungi</taxon>
        <taxon>Dikarya</taxon>
        <taxon>Basidiomycota</taxon>
        <taxon>Agaricomycotina</taxon>
        <taxon>Tremellomycetes</taxon>
        <taxon>Tremellales</taxon>
        <taxon>Cryptococcaceae</taxon>
        <taxon>Cryptococcus</taxon>
    </lineage>
</organism>
<feature type="compositionally biased region" description="Pro residues" evidence="1">
    <location>
        <begin position="132"/>
        <end position="144"/>
    </location>
</feature>
<feature type="compositionally biased region" description="Low complexity" evidence="1">
    <location>
        <begin position="87"/>
        <end position="97"/>
    </location>
</feature>
<dbReference type="KEGG" id="cdep:91085523"/>
<evidence type="ECO:0000313" key="2">
    <source>
        <dbReference type="EMBL" id="WVN86149.1"/>
    </source>
</evidence>
<reference evidence="2" key="1">
    <citation type="submission" date="2016-06" db="EMBL/GenBank/DDBJ databases">
        <authorList>
            <person name="Cuomo C."/>
            <person name="Litvintseva A."/>
            <person name="Heitman J."/>
            <person name="Chen Y."/>
            <person name="Sun S."/>
            <person name="Springer D."/>
            <person name="Dromer F."/>
            <person name="Young S."/>
            <person name="Zeng Q."/>
            <person name="Chapman S."/>
            <person name="Gujja S."/>
            <person name="Saif S."/>
            <person name="Birren B."/>
        </authorList>
    </citation>
    <scope>NUCLEOTIDE SEQUENCE</scope>
    <source>
        <strain evidence="2">CBS 7841</strain>
    </source>
</reference>
<dbReference type="RefSeq" id="XP_066066849.1">
    <property type="nucleotide sequence ID" value="XM_066210752.1"/>
</dbReference>
<feature type="compositionally biased region" description="Polar residues" evidence="1">
    <location>
        <begin position="57"/>
        <end position="66"/>
    </location>
</feature>
<evidence type="ECO:0000313" key="3">
    <source>
        <dbReference type="Proteomes" id="UP000094043"/>
    </source>
</evidence>
<reference evidence="2" key="3">
    <citation type="submission" date="2024-01" db="EMBL/GenBank/DDBJ databases">
        <authorList>
            <person name="Coelho M.A."/>
            <person name="David-Palma M."/>
            <person name="Shea T."/>
            <person name="Sun S."/>
            <person name="Cuomo C.A."/>
            <person name="Heitman J."/>
        </authorList>
    </citation>
    <scope>NUCLEOTIDE SEQUENCE</scope>
    <source>
        <strain evidence="2">CBS 7841</strain>
    </source>
</reference>
<accession>A0A1E3IC75</accession>
<keyword evidence="3" id="KW-1185">Reference proteome</keyword>
<name>A0A1E3IC75_9TREE</name>
<feature type="compositionally biased region" description="Polar residues" evidence="1">
    <location>
        <begin position="1"/>
        <end position="19"/>
    </location>
</feature>
<protein>
    <submittedName>
        <fullName evidence="2">Uncharacterized protein</fullName>
    </submittedName>
</protein>
<dbReference type="Proteomes" id="UP000094043">
    <property type="component" value="Chromosome 2"/>
</dbReference>
<dbReference type="GeneID" id="91085523"/>
<dbReference type="OrthoDB" id="2573296at2759"/>
<gene>
    <name evidence="2" type="ORF">L203_101310</name>
</gene>
<sequence length="218" mass="22750">MAPHTASNTSRQGMTNPFYRNSDAAASNDPPPSYGSHSSHPTSPPVPSSSSRFEPVQYSSLSNLKNQKAAPNHQQAFEYVPQSSRQGYHSGSHYESGGMVGGSAARNLPPMPQGGMMPPIPSTPPRRTVSAPPLPPAPALPPRAPLSYQGYVPASAQSGLDSARRGISSAGERIADGFNSVATQQRKEQILGGIGKLGMGAVKLAGKGVYQVGKFATK</sequence>
<dbReference type="VEuPathDB" id="FungiDB:L203_04330"/>
<evidence type="ECO:0000256" key="1">
    <source>
        <dbReference type="SAM" id="MobiDB-lite"/>
    </source>
</evidence>
<dbReference type="AlphaFoldDB" id="A0A1E3IC75"/>
<dbReference type="EMBL" id="CP143785">
    <property type="protein sequence ID" value="WVN86149.1"/>
    <property type="molecule type" value="Genomic_DNA"/>
</dbReference>
<reference evidence="2" key="2">
    <citation type="journal article" date="2022" name="Elife">
        <title>Obligate sexual reproduction of a homothallic fungus closely related to the Cryptococcus pathogenic species complex.</title>
        <authorList>
            <person name="Passer A.R."/>
            <person name="Clancey S.A."/>
            <person name="Shea T."/>
            <person name="David-Palma M."/>
            <person name="Averette A.F."/>
            <person name="Boekhout T."/>
            <person name="Porcel B.M."/>
            <person name="Nowrousian M."/>
            <person name="Cuomo C.A."/>
            <person name="Sun S."/>
            <person name="Heitman J."/>
            <person name="Coelho M.A."/>
        </authorList>
    </citation>
    <scope>NUCLEOTIDE SEQUENCE</scope>
    <source>
        <strain evidence="2">CBS 7841</strain>
    </source>
</reference>
<proteinExistence type="predicted"/>